<comment type="caution">
    <text evidence="4">The sequence shown here is derived from an EMBL/GenBank/DDBJ whole genome shotgun (WGS) entry which is preliminary data.</text>
</comment>
<dbReference type="InterPro" id="IPR036291">
    <property type="entry name" value="NAD(P)-bd_dom_sf"/>
</dbReference>
<dbReference type="EMBL" id="VFOM01000003">
    <property type="protein sequence ID" value="TQL45056.1"/>
    <property type="molecule type" value="Genomic_DNA"/>
</dbReference>
<dbReference type="PRINTS" id="PR00081">
    <property type="entry name" value="GDHRDH"/>
</dbReference>
<dbReference type="OrthoDB" id="4523082at2"/>
<dbReference type="GO" id="GO:0016616">
    <property type="term" value="F:oxidoreductase activity, acting on the CH-OH group of donors, NAD or NADP as acceptor"/>
    <property type="evidence" value="ECO:0007669"/>
    <property type="project" value="TreeGrafter"/>
</dbReference>
<dbReference type="SUPFAM" id="SSF51735">
    <property type="entry name" value="NAD(P)-binding Rossmann-fold domains"/>
    <property type="match status" value="1"/>
</dbReference>
<protein>
    <submittedName>
        <fullName evidence="4">Short-subunit dehydrogenase</fullName>
    </submittedName>
</protein>
<dbReference type="Pfam" id="PF00106">
    <property type="entry name" value="adh_short"/>
    <property type="match status" value="1"/>
</dbReference>
<dbReference type="InterPro" id="IPR020904">
    <property type="entry name" value="Sc_DH/Rdtase_CS"/>
</dbReference>
<dbReference type="RefSeq" id="WP_141881575.1">
    <property type="nucleotide sequence ID" value="NZ_VFOM01000003.1"/>
</dbReference>
<dbReference type="PROSITE" id="PS00061">
    <property type="entry name" value="ADH_SHORT"/>
    <property type="match status" value="1"/>
</dbReference>
<evidence type="ECO:0000256" key="1">
    <source>
        <dbReference type="ARBA" id="ARBA00006484"/>
    </source>
</evidence>
<gene>
    <name evidence="4" type="ORF">FB562_2468</name>
</gene>
<comment type="similarity">
    <text evidence="1 3">Belongs to the short-chain dehydrogenases/reductases (SDR) family.</text>
</comment>
<sequence>MKDVAAKIVLVTGAAMGMGRMYAQRAVAEGAAAVVLWDIDEQGLAATQAELGASGVPVHAYTVDVSSLEQIQDAAARVIAEVGAPDVLINNAGVVRSALFWEQDSRRDTEFTMSINALAPMHVTREFLPAMIASGRESRVLNIASAAGTLSNPRMAVYAASKWAVIGWSDSVRLELEKAGHAHVKVTTFAPSYISTGMFEGARGPLLTPVMTPEFAVRRAWAAMLAGKPILYLPWSVNLSKVLRGVLPTRAWDAIGGRWFGVYRSMDEFTGRPGH</sequence>
<accession>A0A542YAB7</accession>
<dbReference type="InterPro" id="IPR002347">
    <property type="entry name" value="SDR_fam"/>
</dbReference>
<dbReference type="Proteomes" id="UP000317998">
    <property type="component" value="Unassembled WGS sequence"/>
</dbReference>
<dbReference type="PANTHER" id="PTHR24322:SF736">
    <property type="entry name" value="RETINOL DEHYDROGENASE 10"/>
    <property type="match status" value="1"/>
</dbReference>
<evidence type="ECO:0000313" key="5">
    <source>
        <dbReference type="Proteomes" id="UP000317998"/>
    </source>
</evidence>
<proteinExistence type="inferred from homology"/>
<reference evidence="4 5" key="1">
    <citation type="submission" date="2019-06" db="EMBL/GenBank/DDBJ databases">
        <title>Sequencing the genomes of 1000 actinobacteria strains.</title>
        <authorList>
            <person name="Klenk H.-P."/>
        </authorList>
    </citation>
    <scope>NUCLEOTIDE SEQUENCE [LARGE SCALE GENOMIC DNA]</scope>
    <source>
        <strain evidence="4 5">DSM 26477</strain>
    </source>
</reference>
<organism evidence="4 5">
    <name type="scientific">Homoserinimonas aerilata</name>
    <dbReference type="NCBI Taxonomy" id="1162970"/>
    <lineage>
        <taxon>Bacteria</taxon>
        <taxon>Bacillati</taxon>
        <taxon>Actinomycetota</taxon>
        <taxon>Actinomycetes</taxon>
        <taxon>Micrococcales</taxon>
        <taxon>Microbacteriaceae</taxon>
        <taxon>Homoserinimonas</taxon>
    </lineage>
</organism>
<dbReference type="AlphaFoldDB" id="A0A542YAB7"/>
<evidence type="ECO:0000313" key="4">
    <source>
        <dbReference type="EMBL" id="TQL45056.1"/>
    </source>
</evidence>
<keyword evidence="2" id="KW-0560">Oxidoreductase</keyword>
<dbReference type="PANTHER" id="PTHR24322">
    <property type="entry name" value="PKSB"/>
    <property type="match status" value="1"/>
</dbReference>
<keyword evidence="5" id="KW-1185">Reference proteome</keyword>
<evidence type="ECO:0000256" key="2">
    <source>
        <dbReference type="ARBA" id="ARBA00023002"/>
    </source>
</evidence>
<evidence type="ECO:0000256" key="3">
    <source>
        <dbReference type="RuleBase" id="RU000363"/>
    </source>
</evidence>
<dbReference type="Gene3D" id="3.40.50.720">
    <property type="entry name" value="NAD(P)-binding Rossmann-like Domain"/>
    <property type="match status" value="1"/>
</dbReference>
<name>A0A542YAB7_9MICO</name>
<dbReference type="PRINTS" id="PR00080">
    <property type="entry name" value="SDRFAMILY"/>
</dbReference>